<feature type="region of interest" description="Disordered" evidence="1">
    <location>
        <begin position="419"/>
        <end position="447"/>
    </location>
</feature>
<keyword evidence="3" id="KW-1185">Reference proteome</keyword>
<dbReference type="EMBL" id="NAJL01000032">
    <property type="protein sequence ID" value="TKA25862.1"/>
    <property type="molecule type" value="Genomic_DNA"/>
</dbReference>
<reference evidence="2 3" key="1">
    <citation type="submission" date="2017-03" db="EMBL/GenBank/DDBJ databases">
        <title>Genomes of endolithic fungi from Antarctica.</title>
        <authorList>
            <person name="Coleine C."/>
            <person name="Masonjones S."/>
            <person name="Stajich J.E."/>
        </authorList>
    </citation>
    <scope>NUCLEOTIDE SEQUENCE [LARGE SCALE GENOMIC DNA]</scope>
    <source>
        <strain evidence="2 3">CCFEE 6315</strain>
    </source>
</reference>
<gene>
    <name evidence="2" type="ORF">B0A50_05617</name>
</gene>
<feature type="region of interest" description="Disordered" evidence="1">
    <location>
        <begin position="578"/>
        <end position="638"/>
    </location>
</feature>
<name>A0A4U0TV52_9PEZI</name>
<dbReference type="Proteomes" id="UP000308549">
    <property type="component" value="Unassembled WGS sequence"/>
</dbReference>
<dbReference type="OrthoDB" id="5428259at2759"/>
<feature type="region of interest" description="Disordered" evidence="1">
    <location>
        <begin position="77"/>
        <end position="174"/>
    </location>
</feature>
<comment type="caution">
    <text evidence="2">The sequence shown here is derived from an EMBL/GenBank/DDBJ whole genome shotgun (WGS) entry which is preliminary data.</text>
</comment>
<evidence type="ECO:0000313" key="2">
    <source>
        <dbReference type="EMBL" id="TKA25862.1"/>
    </source>
</evidence>
<evidence type="ECO:0000256" key="1">
    <source>
        <dbReference type="SAM" id="MobiDB-lite"/>
    </source>
</evidence>
<feature type="region of interest" description="Disordered" evidence="1">
    <location>
        <begin position="328"/>
        <end position="400"/>
    </location>
</feature>
<feature type="compositionally biased region" description="Low complexity" evidence="1">
    <location>
        <begin position="135"/>
        <end position="145"/>
    </location>
</feature>
<feature type="compositionally biased region" description="Low complexity" evidence="1">
    <location>
        <begin position="434"/>
        <end position="447"/>
    </location>
</feature>
<sequence length="638" mass="70239">MAGSTTIPLACNICAKRPDFSDVSHLLTHISSKGHLSSYYKLKVKASADPACRKVIEDYDDWYAEWNLDTLMRERMDQKEKRSGRGGATAASRKGSAGQSRRKKKLQTRKANATARPAHAHSHASRGTPAATTARGGRQPPQQMRQLRDRVLNPRPSNSVRGDPCSRSGTPGSVMSQDGAVNGFYAPPMQSWPPMQYGDFGIKRESLGSSLSDESFELDVGSGFYAPMYKSRAYWNGISDEDGSPTNEDEWEMDETTSDAAKLKGVYWPGMAMFDSATPEMKRKRNQKKDYSVIEQLRATSEWVEPNEMLFDGSGALRKQRLITGNADLDDEESLLSGEATPEPEPQKKRQPRRQRPGHRSVLTQKHVNTGRVLRHRSAHGPGFSSRRSGPYFDGAGSDEDEVLTYDAPLQRPQQRRGFSIHRDNTGPDITFDSPAGPSEGLPSGPPSGYMHAAFRSHYRPASSQMQHTQPAYSSGLGLSTHQRLPSFNFNDPGFSFRPTTAAPSLASPNFASFGGLNSQTLFGGNPWSMQNGQSSFNAYSPQFGFGGQQQQHHAIGNQHSMFPNHTGGNWDVFAGLNQPDNSLPNPSLEHTFPPAVAGNPGNPLFLSSQRETPRDDDEATVSPPPSEREQQLEPFPR</sequence>
<dbReference type="AlphaFoldDB" id="A0A4U0TV52"/>
<accession>A0A4U0TV52</accession>
<evidence type="ECO:0000313" key="3">
    <source>
        <dbReference type="Proteomes" id="UP000308549"/>
    </source>
</evidence>
<feature type="compositionally biased region" description="Basic residues" evidence="1">
    <location>
        <begin position="349"/>
        <end position="359"/>
    </location>
</feature>
<feature type="compositionally biased region" description="Basic and acidic residues" evidence="1">
    <location>
        <begin position="627"/>
        <end position="638"/>
    </location>
</feature>
<organism evidence="2 3">
    <name type="scientific">Salinomyces thailandicus</name>
    <dbReference type="NCBI Taxonomy" id="706561"/>
    <lineage>
        <taxon>Eukaryota</taxon>
        <taxon>Fungi</taxon>
        <taxon>Dikarya</taxon>
        <taxon>Ascomycota</taxon>
        <taxon>Pezizomycotina</taxon>
        <taxon>Dothideomycetes</taxon>
        <taxon>Dothideomycetidae</taxon>
        <taxon>Mycosphaerellales</taxon>
        <taxon>Teratosphaeriaceae</taxon>
        <taxon>Salinomyces</taxon>
    </lineage>
</organism>
<proteinExistence type="predicted"/>
<protein>
    <submittedName>
        <fullName evidence="2">Uncharacterized protein</fullName>
    </submittedName>
</protein>